<keyword evidence="3" id="KW-1185">Reference proteome</keyword>
<dbReference type="Proteomes" id="UP000031549">
    <property type="component" value="Unassembled WGS sequence"/>
</dbReference>
<organism evidence="2 3">
    <name type="scientific">Hassallia byssoidea VB512170</name>
    <dbReference type="NCBI Taxonomy" id="1304833"/>
    <lineage>
        <taxon>Bacteria</taxon>
        <taxon>Bacillati</taxon>
        <taxon>Cyanobacteriota</taxon>
        <taxon>Cyanophyceae</taxon>
        <taxon>Nostocales</taxon>
        <taxon>Tolypothrichaceae</taxon>
        <taxon>Hassallia</taxon>
    </lineage>
</organism>
<evidence type="ECO:0000259" key="1">
    <source>
        <dbReference type="SMART" id="SM00912"/>
    </source>
</evidence>
<evidence type="ECO:0000313" key="2">
    <source>
        <dbReference type="EMBL" id="NEU73740.1"/>
    </source>
</evidence>
<name>A0A846HAX1_9CYAN</name>
<feature type="domain" description="Filamentous haemagglutinin FhaB/tRNA nuclease CdiA-like TPS" evidence="1">
    <location>
        <begin position="39"/>
        <end position="147"/>
    </location>
</feature>
<dbReference type="Gene3D" id="2.160.20.10">
    <property type="entry name" value="Single-stranded right-handed beta-helix, Pectin lyase-like"/>
    <property type="match status" value="2"/>
</dbReference>
<evidence type="ECO:0000313" key="3">
    <source>
        <dbReference type="Proteomes" id="UP000031549"/>
    </source>
</evidence>
<comment type="caution">
    <text evidence="2">The sequence shown here is derived from an EMBL/GenBank/DDBJ whole genome shotgun (WGS) entry which is preliminary data.</text>
</comment>
<gene>
    <name evidence="2" type="ORF">PI95_014515</name>
</gene>
<reference evidence="2 3" key="1">
    <citation type="journal article" date="2015" name="Genome Announc.">
        <title>Draft Genome Sequence of Cyanobacterium Hassallia byssoidea Strain VB512170, Isolated from Monuments in India.</title>
        <authorList>
            <person name="Singh D."/>
            <person name="Chandrababunaidu M.M."/>
            <person name="Panda A."/>
            <person name="Sen D."/>
            <person name="Bhattacharyya S."/>
            <person name="Adhikary S.P."/>
            <person name="Tripathy S."/>
        </authorList>
    </citation>
    <scope>NUCLEOTIDE SEQUENCE [LARGE SCALE GENOMIC DNA]</scope>
    <source>
        <strain evidence="2 3">VB512170</strain>
    </source>
</reference>
<dbReference type="NCBIfam" id="TIGR01901">
    <property type="entry name" value="adhes_NPXG"/>
    <property type="match status" value="1"/>
</dbReference>
<dbReference type="InterPro" id="IPR011050">
    <property type="entry name" value="Pectin_lyase_fold/virulence"/>
</dbReference>
<dbReference type="RefSeq" id="WP_039754821.1">
    <property type="nucleotide sequence ID" value="NZ_JTCM02000028.1"/>
</dbReference>
<accession>A0A846HAX1</accession>
<sequence>MSGISTYWHWLKNFGIAISSTCAFSTTCVAQITPDSTLPNNSRVTTTPDNIRIIERGTQAGSNLFHSFEQFSVPTGSSAFFNNTLDIQNIITRVTGSSISNIDGLIGANGTANLFLINPNGIVFGPNALLNVGGSFFASTASALKFADGTEFSATTPQTTPLLTVSVPIGLQFGQTQGKILVQAVPPTTNFPPLTSSPSVTETLEFVNTRLRDIFSRPTQLQVFPGRTLALVGGDIDIESGNLTALGGRIELGSVASPSLVSLTPTIQGWALGYEGVQNFHNIQLSGAATVNASGNGGGDIQVRGGQVTATNQSVIFAGTLGNQNGGDISIGARQLNINNGSIVGTGTTAIGNSGNLIIETQNLNIQDGGVVETGTEGVGNAGNLTIRATDSVNIVNRGLIATGSLNEGNAGQLTIDTKNLNIFNGGQVLNATSSSGEGGSLAVTASESVEIGGAESFLFTDTFGLETAGDLTITTKKLIVRDGGQVSSASLGIGSAGNLVVNASESVELSGIAKIPLISGERLIPSGLFASSGIEGSRFIGTGVGGNLKITTGNLVVRDGAQVSVSSLGSSVAGRLQVQARSIDLDNQGQLIAETASGNGGNITLDLQDLLLLRRNSRISTTAGREDAGGDGGNITINAPNGFIVSVPGENSDISANAFTGRGGRINITASGIYGIQSRALETLESDITASSERGVAGVVEFNTSGIDPIQGLVELPTGLVDNIKLIASSCNAFAGSEGSTFVVTGRGGVPPSPDEPLSSDVVWSDTRLPNITVQQYRSEKPTNKPSKPKSVEIVPATGWVFNDKGEVTLISSASNATAFKATPASCPQR</sequence>
<dbReference type="InterPro" id="IPR008638">
    <property type="entry name" value="FhaB/CdiA-like_TPS"/>
</dbReference>
<dbReference type="EMBL" id="JTCM02000028">
    <property type="protein sequence ID" value="NEU73740.1"/>
    <property type="molecule type" value="Genomic_DNA"/>
</dbReference>
<dbReference type="SMART" id="SM00912">
    <property type="entry name" value="Haemagg_act"/>
    <property type="match status" value="1"/>
</dbReference>
<protein>
    <submittedName>
        <fullName evidence="2">S-layer family protein</fullName>
    </submittedName>
</protein>
<dbReference type="Pfam" id="PF05860">
    <property type="entry name" value="TPS"/>
    <property type="match status" value="1"/>
</dbReference>
<dbReference type="SUPFAM" id="SSF51126">
    <property type="entry name" value="Pectin lyase-like"/>
    <property type="match status" value="3"/>
</dbReference>
<dbReference type="InterPro" id="IPR012334">
    <property type="entry name" value="Pectin_lyas_fold"/>
</dbReference>
<dbReference type="AlphaFoldDB" id="A0A846HAX1"/>
<proteinExistence type="predicted"/>